<keyword evidence="3" id="KW-1185">Reference proteome</keyword>
<dbReference type="EMBL" id="CP009455">
    <property type="protein sequence ID" value="AIR90513.1"/>
    <property type="molecule type" value="Genomic_DNA"/>
</dbReference>
<evidence type="ECO:0000313" key="2">
    <source>
        <dbReference type="EMBL" id="AIR90513.1"/>
    </source>
</evidence>
<evidence type="ECO:0000256" key="1">
    <source>
        <dbReference type="SAM" id="Phobius"/>
    </source>
</evidence>
<protein>
    <submittedName>
        <fullName evidence="2">Uncharacterized protein</fullName>
    </submittedName>
</protein>
<name>A0A089YFK3_9PSED</name>
<dbReference type="AlphaFoldDB" id="A0A089YFK3"/>
<accession>A0A089YFK3</accession>
<dbReference type="Proteomes" id="UP000029493">
    <property type="component" value="Chromosome"/>
</dbReference>
<organism evidence="2 3">
    <name type="scientific">Pseudomonas cremoricolorata</name>
    <dbReference type="NCBI Taxonomy" id="157783"/>
    <lineage>
        <taxon>Bacteria</taxon>
        <taxon>Pseudomonadati</taxon>
        <taxon>Pseudomonadota</taxon>
        <taxon>Gammaproteobacteria</taxon>
        <taxon>Pseudomonadales</taxon>
        <taxon>Pseudomonadaceae</taxon>
        <taxon>Pseudomonas</taxon>
    </lineage>
</organism>
<evidence type="ECO:0000313" key="3">
    <source>
        <dbReference type="Proteomes" id="UP000029493"/>
    </source>
</evidence>
<feature type="transmembrane region" description="Helical" evidence="1">
    <location>
        <begin position="29"/>
        <end position="46"/>
    </location>
</feature>
<dbReference type="RefSeq" id="WP_038413106.1">
    <property type="nucleotide sequence ID" value="NZ_CP009455.1"/>
</dbReference>
<reference evidence="2 3" key="1">
    <citation type="submission" date="2014-09" db="EMBL/GenBank/DDBJ databases">
        <authorList>
            <person name="Chan K.-G."/>
        </authorList>
    </citation>
    <scope>NUCLEOTIDE SEQUENCE [LARGE SCALE GENOMIC DNA]</scope>
    <source>
        <strain evidence="2 3">ND07</strain>
    </source>
</reference>
<gene>
    <name evidence="2" type="ORF">LK03_15010</name>
</gene>
<keyword evidence="1" id="KW-0472">Membrane</keyword>
<sequence length="123" mass="13781">MDNISYALTMAGVYFHAFAMWLDGVIPDALLTIRGSCHFLIFLAVAGYRKATGKHRRVIGGIAFAFAGANFTESIRVIYKFNEFSSVVQPPLTIIMLCILFFVLYARGNMARLLPPRLSDMLR</sequence>
<feature type="transmembrane region" description="Helical" evidence="1">
    <location>
        <begin position="91"/>
        <end position="108"/>
    </location>
</feature>
<keyword evidence="1" id="KW-1133">Transmembrane helix</keyword>
<dbReference type="KEGG" id="psw:LK03_15010"/>
<dbReference type="OrthoDB" id="6977579at2"/>
<dbReference type="InterPro" id="IPR008473">
    <property type="entry name" value="Phage_holin_3_7"/>
</dbReference>
<dbReference type="Pfam" id="PF05449">
    <property type="entry name" value="Phage_holin_3_7"/>
    <property type="match status" value="1"/>
</dbReference>
<proteinExistence type="predicted"/>
<feature type="transmembrane region" description="Helical" evidence="1">
    <location>
        <begin position="58"/>
        <end position="79"/>
    </location>
</feature>
<dbReference type="STRING" id="157783.LK03_15010"/>
<keyword evidence="1" id="KW-0812">Transmembrane</keyword>